<evidence type="ECO:0000313" key="2">
    <source>
        <dbReference type="Proteomes" id="UP000037510"/>
    </source>
</evidence>
<keyword evidence="1" id="KW-0808">Transferase</keyword>
<dbReference type="EMBL" id="JTDY01003494">
    <property type="protein sequence ID" value="KOB69472.1"/>
    <property type="molecule type" value="Genomic_DNA"/>
</dbReference>
<reference evidence="1 2" key="1">
    <citation type="journal article" date="2015" name="Genome Biol. Evol.">
        <title>The genome of winter moth (Operophtera brumata) provides a genomic perspective on sexual dimorphism and phenology.</title>
        <authorList>
            <person name="Derks M.F."/>
            <person name="Smit S."/>
            <person name="Salis L."/>
            <person name="Schijlen E."/>
            <person name="Bossers A."/>
            <person name="Mateman C."/>
            <person name="Pijl A.S."/>
            <person name="de Ridder D."/>
            <person name="Groenen M.A."/>
            <person name="Visser M.E."/>
            <person name="Megens H.J."/>
        </authorList>
    </citation>
    <scope>NUCLEOTIDE SEQUENCE [LARGE SCALE GENOMIC DNA]</scope>
    <source>
        <strain evidence="1">WM2013NL</strain>
        <tissue evidence="1">Head and thorax</tissue>
    </source>
</reference>
<gene>
    <name evidence="1" type="ORF">OBRU01_12820</name>
</gene>
<keyword evidence="2" id="KW-1185">Reference proteome</keyword>
<sequence>MPDPRIRGLTGIFKDTKHIPAQAEAMLDSQVNPFRACNPSANHDSNVFRAGQLTDFVTQWQHMQAPTPMIQIIQNFRIPFLARPPLQTVSWRLFQNEDYQTLDPIFWIKKLIALSQSRRSICLQSNLFLTVCGTPKAASRTNIAGWVKKILLQAGIKASPGSVRPAVASKNWVQN</sequence>
<name>A0A0L7L1X6_OPEBR</name>
<organism evidence="1 2">
    <name type="scientific">Operophtera brumata</name>
    <name type="common">Winter moth</name>
    <name type="synonym">Phalaena brumata</name>
    <dbReference type="NCBI Taxonomy" id="104452"/>
    <lineage>
        <taxon>Eukaryota</taxon>
        <taxon>Metazoa</taxon>
        <taxon>Ecdysozoa</taxon>
        <taxon>Arthropoda</taxon>
        <taxon>Hexapoda</taxon>
        <taxon>Insecta</taxon>
        <taxon>Pterygota</taxon>
        <taxon>Neoptera</taxon>
        <taxon>Endopterygota</taxon>
        <taxon>Lepidoptera</taxon>
        <taxon>Glossata</taxon>
        <taxon>Ditrysia</taxon>
        <taxon>Geometroidea</taxon>
        <taxon>Geometridae</taxon>
        <taxon>Larentiinae</taxon>
        <taxon>Operophtera</taxon>
    </lineage>
</organism>
<dbReference type="AlphaFoldDB" id="A0A0L7L1X6"/>
<proteinExistence type="predicted"/>
<protein>
    <submittedName>
        <fullName evidence="1">Putative reverse transcriptase-7</fullName>
    </submittedName>
</protein>
<evidence type="ECO:0000313" key="1">
    <source>
        <dbReference type="EMBL" id="KOB69472.1"/>
    </source>
</evidence>
<dbReference type="Proteomes" id="UP000037510">
    <property type="component" value="Unassembled WGS sequence"/>
</dbReference>
<keyword evidence="1" id="KW-0695">RNA-directed DNA polymerase</keyword>
<accession>A0A0L7L1X6</accession>
<comment type="caution">
    <text evidence="1">The sequence shown here is derived from an EMBL/GenBank/DDBJ whole genome shotgun (WGS) entry which is preliminary data.</text>
</comment>
<dbReference type="GO" id="GO:0003964">
    <property type="term" value="F:RNA-directed DNA polymerase activity"/>
    <property type="evidence" value="ECO:0007669"/>
    <property type="project" value="UniProtKB-KW"/>
</dbReference>
<keyword evidence="1" id="KW-0548">Nucleotidyltransferase</keyword>